<feature type="compositionally biased region" description="Basic and acidic residues" evidence="1">
    <location>
        <begin position="56"/>
        <end position="71"/>
    </location>
</feature>
<dbReference type="AlphaFoldDB" id="A0A388K2C6"/>
<feature type="compositionally biased region" description="Basic and acidic residues" evidence="1">
    <location>
        <begin position="80"/>
        <end position="133"/>
    </location>
</feature>
<name>A0A388K2C6_CHABU</name>
<feature type="compositionally biased region" description="Basic and acidic residues" evidence="1">
    <location>
        <begin position="149"/>
        <end position="164"/>
    </location>
</feature>
<protein>
    <submittedName>
        <fullName evidence="2">Uncharacterized protein</fullName>
    </submittedName>
</protein>
<evidence type="ECO:0000256" key="1">
    <source>
        <dbReference type="SAM" id="MobiDB-lite"/>
    </source>
</evidence>
<accession>A0A388K2C6</accession>
<dbReference type="Gramene" id="GBG64103">
    <property type="protein sequence ID" value="GBG64103"/>
    <property type="gene ID" value="CBR_g40551"/>
</dbReference>
<evidence type="ECO:0000313" key="3">
    <source>
        <dbReference type="Proteomes" id="UP000265515"/>
    </source>
</evidence>
<dbReference type="EMBL" id="BFEA01000046">
    <property type="protein sequence ID" value="GBG64103.1"/>
    <property type="molecule type" value="Genomic_DNA"/>
</dbReference>
<sequence length="374" mass="43674">MRRIAPREYEAVKRIKEESDSRGSFLVKMRKAYPLEVQRQKKKQLLQELGLWIGKGGEKIERRARKEDRRNIRVPQLGNDEDKAHSGNDSIKEDKTQMEGHHGKEEEGNGKAGEVKKGDEKVKGKEKDSEKNEVVGPSGTTEEPISNESPKERGTRRWKEEKRQRKEKENREWRNWDVASLRENELPTDAHWTLKLERMLLFETVISSKLATDMDRLIRLNELLRDDCEWILEGEAEVDGRLRKVEEERRRALEGVANHVPEILKETQRLRAREEKRDMQWAKVEKEMEGLKAEVKKAKIEQGKLEVKVKALSIALDNKSKEAETEKMEKEKLEKEVGKLEANASEQGKAIEESKKKLENEKWEKVEEALKQSK</sequence>
<comment type="caution">
    <text evidence="2">The sequence shown here is derived from an EMBL/GenBank/DDBJ whole genome shotgun (WGS) entry which is preliminary data.</text>
</comment>
<feature type="region of interest" description="Disordered" evidence="1">
    <location>
        <begin position="56"/>
        <end position="164"/>
    </location>
</feature>
<feature type="compositionally biased region" description="Basic and acidic residues" evidence="1">
    <location>
        <begin position="349"/>
        <end position="374"/>
    </location>
</feature>
<proteinExistence type="predicted"/>
<keyword evidence="3" id="KW-1185">Reference proteome</keyword>
<dbReference type="Proteomes" id="UP000265515">
    <property type="component" value="Unassembled WGS sequence"/>
</dbReference>
<gene>
    <name evidence="2" type="ORF">CBR_g40551</name>
</gene>
<organism evidence="2 3">
    <name type="scientific">Chara braunii</name>
    <name type="common">Braun's stonewort</name>
    <dbReference type="NCBI Taxonomy" id="69332"/>
    <lineage>
        <taxon>Eukaryota</taxon>
        <taxon>Viridiplantae</taxon>
        <taxon>Streptophyta</taxon>
        <taxon>Charophyceae</taxon>
        <taxon>Charales</taxon>
        <taxon>Characeae</taxon>
        <taxon>Chara</taxon>
    </lineage>
</organism>
<feature type="compositionally biased region" description="Basic and acidic residues" evidence="1">
    <location>
        <begin position="318"/>
        <end position="339"/>
    </location>
</feature>
<feature type="compositionally biased region" description="Polar residues" evidence="1">
    <location>
        <begin position="138"/>
        <end position="148"/>
    </location>
</feature>
<feature type="region of interest" description="Disordered" evidence="1">
    <location>
        <begin position="318"/>
        <end position="374"/>
    </location>
</feature>
<evidence type="ECO:0000313" key="2">
    <source>
        <dbReference type="EMBL" id="GBG64103.1"/>
    </source>
</evidence>
<reference evidence="2 3" key="1">
    <citation type="journal article" date="2018" name="Cell">
        <title>The Chara Genome: Secondary Complexity and Implications for Plant Terrestrialization.</title>
        <authorList>
            <person name="Nishiyama T."/>
            <person name="Sakayama H."/>
            <person name="Vries J.D."/>
            <person name="Buschmann H."/>
            <person name="Saint-Marcoux D."/>
            <person name="Ullrich K.K."/>
            <person name="Haas F.B."/>
            <person name="Vanderstraeten L."/>
            <person name="Becker D."/>
            <person name="Lang D."/>
            <person name="Vosolsobe S."/>
            <person name="Rombauts S."/>
            <person name="Wilhelmsson P.K.I."/>
            <person name="Janitza P."/>
            <person name="Kern R."/>
            <person name="Heyl A."/>
            <person name="Rumpler F."/>
            <person name="Villalobos L.I.A.C."/>
            <person name="Clay J.M."/>
            <person name="Skokan R."/>
            <person name="Toyoda A."/>
            <person name="Suzuki Y."/>
            <person name="Kagoshima H."/>
            <person name="Schijlen E."/>
            <person name="Tajeshwar N."/>
            <person name="Catarino B."/>
            <person name="Hetherington A.J."/>
            <person name="Saltykova A."/>
            <person name="Bonnot C."/>
            <person name="Breuninger H."/>
            <person name="Symeonidi A."/>
            <person name="Radhakrishnan G.V."/>
            <person name="Van Nieuwerburgh F."/>
            <person name="Deforce D."/>
            <person name="Chang C."/>
            <person name="Karol K.G."/>
            <person name="Hedrich R."/>
            <person name="Ulvskov P."/>
            <person name="Glockner G."/>
            <person name="Delwiche C.F."/>
            <person name="Petrasek J."/>
            <person name="Van de Peer Y."/>
            <person name="Friml J."/>
            <person name="Beilby M."/>
            <person name="Dolan L."/>
            <person name="Kohara Y."/>
            <person name="Sugano S."/>
            <person name="Fujiyama A."/>
            <person name="Delaux P.-M."/>
            <person name="Quint M."/>
            <person name="TheiBen G."/>
            <person name="Hagemann M."/>
            <person name="Harholt J."/>
            <person name="Dunand C."/>
            <person name="Zachgo S."/>
            <person name="Langdale J."/>
            <person name="Maumus F."/>
            <person name="Straeten D.V.D."/>
            <person name="Gould S.B."/>
            <person name="Rensing S.A."/>
        </authorList>
    </citation>
    <scope>NUCLEOTIDE SEQUENCE [LARGE SCALE GENOMIC DNA]</scope>
    <source>
        <strain evidence="2 3">S276</strain>
    </source>
</reference>